<feature type="region of interest" description="Disordered" evidence="1">
    <location>
        <begin position="464"/>
        <end position="504"/>
    </location>
</feature>
<dbReference type="OrthoDB" id="2183036at2759"/>
<evidence type="ECO:0000313" key="2">
    <source>
        <dbReference type="EMBL" id="ORY51686.1"/>
    </source>
</evidence>
<accession>A0A1Y2CXR5</accession>
<proteinExistence type="predicted"/>
<dbReference type="EMBL" id="MCGO01000005">
    <property type="protein sequence ID" value="ORY51686.1"/>
    <property type="molecule type" value="Genomic_DNA"/>
</dbReference>
<name>A0A1Y2CXR5_9FUNG</name>
<evidence type="ECO:0000313" key="3">
    <source>
        <dbReference type="Proteomes" id="UP000193642"/>
    </source>
</evidence>
<feature type="compositionally biased region" description="Gly residues" evidence="1">
    <location>
        <begin position="366"/>
        <end position="377"/>
    </location>
</feature>
<organism evidence="2 3">
    <name type="scientific">Rhizoclosmatium globosum</name>
    <dbReference type="NCBI Taxonomy" id="329046"/>
    <lineage>
        <taxon>Eukaryota</taxon>
        <taxon>Fungi</taxon>
        <taxon>Fungi incertae sedis</taxon>
        <taxon>Chytridiomycota</taxon>
        <taxon>Chytridiomycota incertae sedis</taxon>
        <taxon>Chytridiomycetes</taxon>
        <taxon>Chytridiales</taxon>
        <taxon>Chytriomycetaceae</taxon>
        <taxon>Rhizoclosmatium</taxon>
    </lineage>
</organism>
<feature type="compositionally biased region" description="Polar residues" evidence="1">
    <location>
        <begin position="135"/>
        <end position="148"/>
    </location>
</feature>
<dbReference type="AlphaFoldDB" id="A0A1Y2CXR5"/>
<reference evidence="2 3" key="1">
    <citation type="submission" date="2016-07" db="EMBL/GenBank/DDBJ databases">
        <title>Pervasive Adenine N6-methylation of Active Genes in Fungi.</title>
        <authorList>
            <consortium name="DOE Joint Genome Institute"/>
            <person name="Mondo S.J."/>
            <person name="Dannebaum R.O."/>
            <person name="Kuo R.C."/>
            <person name="Labutti K."/>
            <person name="Haridas S."/>
            <person name="Kuo A."/>
            <person name="Salamov A."/>
            <person name="Ahrendt S.R."/>
            <person name="Lipzen A."/>
            <person name="Sullivan W."/>
            <person name="Andreopoulos W.B."/>
            <person name="Clum A."/>
            <person name="Lindquist E."/>
            <person name="Daum C."/>
            <person name="Ramamoorthy G.K."/>
            <person name="Gryganskyi A."/>
            <person name="Culley D."/>
            <person name="Magnuson J.K."/>
            <person name="James T.Y."/>
            <person name="O'Malley M.A."/>
            <person name="Stajich J.E."/>
            <person name="Spatafora J.W."/>
            <person name="Visel A."/>
            <person name="Grigoriev I.V."/>
        </authorList>
    </citation>
    <scope>NUCLEOTIDE SEQUENCE [LARGE SCALE GENOMIC DNA]</scope>
    <source>
        <strain evidence="2 3">JEL800</strain>
    </source>
</reference>
<evidence type="ECO:0000256" key="1">
    <source>
        <dbReference type="SAM" id="MobiDB-lite"/>
    </source>
</evidence>
<dbReference type="Proteomes" id="UP000193642">
    <property type="component" value="Unassembled WGS sequence"/>
</dbReference>
<keyword evidence="3" id="KW-1185">Reference proteome</keyword>
<feature type="region of interest" description="Disordered" evidence="1">
    <location>
        <begin position="342"/>
        <end position="387"/>
    </location>
</feature>
<gene>
    <name evidence="2" type="ORF">BCR33DRAFT_846425</name>
</gene>
<feature type="region of interest" description="Disordered" evidence="1">
    <location>
        <begin position="282"/>
        <end position="305"/>
    </location>
</feature>
<comment type="caution">
    <text evidence="2">The sequence shown here is derived from an EMBL/GenBank/DDBJ whole genome shotgun (WGS) entry which is preliminary data.</text>
</comment>
<sequence length="614" mass="66269">METTSRQQSQPAVLFPPKEEVLEDMLKLSTNNRPERFEFWERRLATAIQPLLRCPNCKCNEPSMKSHGVGGNVLSFGARRIQLGCQACTKKCRLEESMKAAGPSTAHTLETIQAAYSTLQPAAKHTGMASKTAGPKQTTLKFQPTAKQSAKPPSKRLRPSSSSGDASDADSDIMEVFQDAMSGNESAGAVGVGVPSEKAMQQVIAPTEPSQNLNRYSTDIFAQIDAGLEEIAPTVEKLASAAPGAPVQVPAASNKFVGENRANLSGNMVSGSGGGSQELLAESQSKMHQVQQHQQQQQQSQPSNWEQLYREANARAARAEAQMEEMRKELLEMKQLIKELAHGREQTRAPQTTSNEESVANRNGHTAGGRVGRGGRTPGTANPFRPKTAADYLNHRTAAQQAIYDRIPENTLIEVGNSMVKKGSVLERAWSAREALELRGMSTTEATNALLAVGIETRWGKEPSLGQAAGTSGSGVNGRHVPGLDINRPSTSRVSWADSVPDSDEEHDAQFNLVSRRKNTRLAGEGGRIGGQDFKVGPPTGSISTMASLHHNTYAPLASQSQSLSSLSLSQQHHPSSSLRHQLLLEDQKRTRGTASAVQNIFKQWSPSGTDKYP</sequence>
<protein>
    <submittedName>
        <fullName evidence="2">Uncharacterized protein</fullName>
    </submittedName>
</protein>
<feature type="compositionally biased region" description="Polar residues" evidence="1">
    <location>
        <begin position="348"/>
        <end position="363"/>
    </location>
</feature>
<feature type="compositionally biased region" description="Low complexity" evidence="1">
    <location>
        <begin position="283"/>
        <end position="303"/>
    </location>
</feature>
<feature type="region of interest" description="Disordered" evidence="1">
    <location>
        <begin position="123"/>
        <end position="170"/>
    </location>
</feature>